<comment type="caution">
    <text evidence="1">The sequence shown here is derived from an EMBL/GenBank/DDBJ whole genome shotgun (WGS) entry which is preliminary data.</text>
</comment>
<keyword evidence="2" id="KW-1185">Reference proteome</keyword>
<organism evidence="1 2">
    <name type="scientific">Paenibacillus mesotrionivorans</name>
    <dbReference type="NCBI Taxonomy" id="3160968"/>
    <lineage>
        <taxon>Bacteria</taxon>
        <taxon>Bacillati</taxon>
        <taxon>Bacillota</taxon>
        <taxon>Bacilli</taxon>
        <taxon>Bacillales</taxon>
        <taxon>Paenibacillaceae</taxon>
        <taxon>Paenibacillus</taxon>
    </lineage>
</organism>
<evidence type="ECO:0000313" key="1">
    <source>
        <dbReference type="EMBL" id="MFM9330756.1"/>
    </source>
</evidence>
<proteinExistence type="predicted"/>
<name>A0ACC7P141_9BACL</name>
<dbReference type="EMBL" id="JBJURJ010000014">
    <property type="protein sequence ID" value="MFM9330756.1"/>
    <property type="molecule type" value="Genomic_DNA"/>
</dbReference>
<gene>
    <name evidence="1" type="ORF">ACI1P1_20915</name>
</gene>
<sequence>MKVRIIGRWGAYPAAGEASASYLLEAGDRQLLLDCGSGALSALQRFVPLSELSAVVISHHHHDHVADLGCLQYACLVETDLMKRQRPLRILLPREREGDWPLKEMKGTYAEGISHTASLTEENGLRLRFFQTDHDGYCLGMRIEAEGRVLVYTADTRYNEALLPWLQDADLLIAESSFYNGQEAARYGHMTAAEAARLAAKAGAKRLVLTHLPHFGELSLLREEAAAEFGREIILPEPGMQLTV</sequence>
<accession>A0ACC7P141</accession>
<evidence type="ECO:0000313" key="2">
    <source>
        <dbReference type="Proteomes" id="UP001631969"/>
    </source>
</evidence>
<reference evidence="1" key="1">
    <citation type="submission" date="2024-12" db="EMBL/GenBank/DDBJ databases">
        <authorList>
            <person name="Wu N."/>
        </authorList>
    </citation>
    <scope>NUCLEOTIDE SEQUENCE</scope>
    <source>
        <strain evidence="1">P15</strain>
    </source>
</reference>
<protein>
    <submittedName>
        <fullName evidence="1">MBL fold metallo-hydrolase</fullName>
    </submittedName>
</protein>
<dbReference type="Proteomes" id="UP001631969">
    <property type="component" value="Unassembled WGS sequence"/>
</dbReference>